<dbReference type="Gene3D" id="3.40.1800.20">
    <property type="match status" value="1"/>
</dbReference>
<dbReference type="SMART" id="SM00868">
    <property type="entry name" value="zf-AD"/>
    <property type="match status" value="1"/>
</dbReference>
<keyword evidence="1" id="KW-0862">Zinc</keyword>
<keyword evidence="4" id="KW-1185">Reference proteome</keyword>
<organism evidence="3 4">
    <name type="scientific">Helicoverpa armigera</name>
    <name type="common">Cotton bollworm</name>
    <name type="synonym">Heliothis armigera</name>
    <dbReference type="NCBI Taxonomy" id="29058"/>
    <lineage>
        <taxon>Eukaryota</taxon>
        <taxon>Metazoa</taxon>
        <taxon>Ecdysozoa</taxon>
        <taxon>Arthropoda</taxon>
        <taxon>Hexapoda</taxon>
        <taxon>Insecta</taxon>
        <taxon>Pterygota</taxon>
        <taxon>Neoptera</taxon>
        <taxon>Endopterygota</taxon>
        <taxon>Lepidoptera</taxon>
        <taxon>Glossata</taxon>
        <taxon>Ditrysia</taxon>
        <taxon>Noctuoidea</taxon>
        <taxon>Noctuidae</taxon>
        <taxon>Heliothinae</taxon>
        <taxon>Helicoverpa</taxon>
    </lineage>
</organism>
<protein>
    <recommendedName>
        <fullName evidence="2">ZAD domain-containing protein</fullName>
    </recommendedName>
</protein>
<dbReference type="SUPFAM" id="SSF57716">
    <property type="entry name" value="Glucocorticoid receptor-like (DNA-binding domain)"/>
    <property type="match status" value="1"/>
</dbReference>
<sequence length="159" mass="18346">MNEKYFCRCCLSEDCYKDMANDYYFGQVTENYCQMLLNIFNINIVINEEQRSLICEECVSKLRDAAAYKKRVLEVQELLRNSVHLASNGKGTTTNTIIGEADNLDEFVNNSDYSFNENDIKWENFTPSSSQKGKAIIFIFLSSSYRLFSLKFSMPIIGI</sequence>
<feature type="binding site" evidence="1">
    <location>
        <position position="55"/>
    </location>
    <ligand>
        <name>Zn(2+)</name>
        <dbReference type="ChEBI" id="CHEBI:29105"/>
    </ligand>
</feature>
<accession>A0A2W1C0P8</accession>
<gene>
    <name evidence="3" type="primary">HaOG202102</name>
    <name evidence="3" type="ORF">B5X24_HaOG202102</name>
</gene>
<dbReference type="InterPro" id="IPR012934">
    <property type="entry name" value="Znf_AD"/>
</dbReference>
<feature type="binding site" evidence="1">
    <location>
        <position position="10"/>
    </location>
    <ligand>
        <name>Zn(2+)</name>
        <dbReference type="ChEBI" id="CHEBI:29105"/>
    </ligand>
</feature>
<evidence type="ECO:0000256" key="1">
    <source>
        <dbReference type="PROSITE-ProRule" id="PRU01263"/>
    </source>
</evidence>
<keyword evidence="1" id="KW-0863">Zinc-finger</keyword>
<evidence type="ECO:0000313" key="4">
    <source>
        <dbReference type="Proteomes" id="UP000249218"/>
    </source>
</evidence>
<dbReference type="Pfam" id="PF07776">
    <property type="entry name" value="zf-AD"/>
    <property type="match status" value="1"/>
</dbReference>
<dbReference type="AlphaFoldDB" id="A0A2W1C0P8"/>
<evidence type="ECO:0000259" key="2">
    <source>
        <dbReference type="PROSITE" id="PS51915"/>
    </source>
</evidence>
<feature type="binding site" evidence="1">
    <location>
        <position position="7"/>
    </location>
    <ligand>
        <name>Zn(2+)</name>
        <dbReference type="ChEBI" id="CHEBI:29105"/>
    </ligand>
</feature>
<feature type="domain" description="ZAD" evidence="2">
    <location>
        <begin position="5"/>
        <end position="82"/>
    </location>
</feature>
<proteinExistence type="predicted"/>
<dbReference type="GO" id="GO:0008270">
    <property type="term" value="F:zinc ion binding"/>
    <property type="evidence" value="ECO:0007669"/>
    <property type="project" value="UniProtKB-UniRule"/>
</dbReference>
<dbReference type="PROSITE" id="PS51915">
    <property type="entry name" value="ZAD"/>
    <property type="match status" value="1"/>
</dbReference>
<dbReference type="GO" id="GO:0005634">
    <property type="term" value="C:nucleus"/>
    <property type="evidence" value="ECO:0007669"/>
    <property type="project" value="InterPro"/>
</dbReference>
<evidence type="ECO:0000313" key="3">
    <source>
        <dbReference type="EMBL" id="PZC78536.1"/>
    </source>
</evidence>
<reference evidence="3 4" key="1">
    <citation type="journal article" date="2017" name="BMC Biol.">
        <title>Genomic innovations, transcriptional plasticity and gene loss underlying the evolution and divergence of two highly polyphagous and invasive Helicoverpa pest species.</title>
        <authorList>
            <person name="Pearce S.L."/>
            <person name="Clarke D.F."/>
            <person name="East P.D."/>
            <person name="Elfekih S."/>
            <person name="Gordon K.H."/>
            <person name="Jermiin L.S."/>
            <person name="McGaughran A."/>
            <person name="Oakeshott J.G."/>
            <person name="Papanikolaou A."/>
            <person name="Perera O.P."/>
            <person name="Rane R.V."/>
            <person name="Richards S."/>
            <person name="Tay W.T."/>
            <person name="Walsh T.K."/>
            <person name="Anderson A."/>
            <person name="Anderson C.J."/>
            <person name="Asgari S."/>
            <person name="Board P.G."/>
            <person name="Bretschneider A."/>
            <person name="Campbell P.M."/>
            <person name="Chertemps T."/>
            <person name="Christeller J.T."/>
            <person name="Coppin C.W."/>
            <person name="Downes S.J."/>
            <person name="Duan G."/>
            <person name="Farnsworth C.A."/>
            <person name="Good R.T."/>
            <person name="Han L.B."/>
            <person name="Han Y.C."/>
            <person name="Hatje K."/>
            <person name="Horne I."/>
            <person name="Huang Y.P."/>
            <person name="Hughes D.S."/>
            <person name="Jacquin-Joly E."/>
            <person name="James W."/>
            <person name="Jhangiani S."/>
            <person name="Kollmar M."/>
            <person name="Kuwar S.S."/>
            <person name="Li S."/>
            <person name="Liu N.Y."/>
            <person name="Maibeche M.T."/>
            <person name="Miller J.R."/>
            <person name="Montagne N."/>
            <person name="Perry T."/>
            <person name="Qu J."/>
            <person name="Song S.V."/>
            <person name="Sutton G.G."/>
            <person name="Vogel H."/>
            <person name="Walenz B.P."/>
            <person name="Xu W."/>
            <person name="Zhang H.J."/>
            <person name="Zou Z."/>
            <person name="Batterham P."/>
            <person name="Edwards O.R."/>
            <person name="Feyereisen R."/>
            <person name="Gibbs R.A."/>
            <person name="Heckel D.G."/>
            <person name="McGrath A."/>
            <person name="Robin C."/>
            <person name="Scherer S.E."/>
            <person name="Worley K.C."/>
            <person name="Wu Y.D."/>
        </authorList>
    </citation>
    <scope>NUCLEOTIDE SEQUENCE [LARGE SCALE GENOMIC DNA]</scope>
    <source>
        <strain evidence="3">Harm_GR_Male_#8</strain>
        <tissue evidence="3">Whole organism</tissue>
    </source>
</reference>
<dbReference type="EMBL" id="KZ149901">
    <property type="protein sequence ID" value="PZC78536.1"/>
    <property type="molecule type" value="Genomic_DNA"/>
</dbReference>
<feature type="binding site" evidence="1">
    <location>
        <position position="58"/>
    </location>
    <ligand>
        <name>Zn(2+)</name>
        <dbReference type="ChEBI" id="CHEBI:29105"/>
    </ligand>
</feature>
<keyword evidence="1" id="KW-0479">Metal-binding</keyword>
<dbReference type="Proteomes" id="UP000249218">
    <property type="component" value="Unassembled WGS sequence"/>
</dbReference>
<name>A0A2W1C0P8_HELAM</name>